<dbReference type="EMBL" id="VTYN01000004">
    <property type="protein sequence ID" value="NOH47421.1"/>
    <property type="molecule type" value="Genomic_DNA"/>
</dbReference>
<dbReference type="GO" id="GO:0000160">
    <property type="term" value="P:phosphorelay signal transduction system"/>
    <property type="evidence" value="ECO:0007669"/>
    <property type="project" value="UniProtKB-KW"/>
</dbReference>
<evidence type="ECO:0000313" key="4">
    <source>
        <dbReference type="EMBL" id="NOH47421.1"/>
    </source>
</evidence>
<gene>
    <name evidence="4" type="ORF">F0262_05035</name>
</gene>
<dbReference type="PROSITE" id="PS50894">
    <property type="entry name" value="HPT"/>
    <property type="match status" value="1"/>
</dbReference>
<dbReference type="Gene3D" id="1.20.120.160">
    <property type="entry name" value="HPT domain"/>
    <property type="match status" value="1"/>
</dbReference>
<comment type="caution">
    <text evidence="4">The sequence shown here is derived from an EMBL/GenBank/DDBJ whole genome shotgun (WGS) entry which is preliminary data.</text>
</comment>
<evidence type="ECO:0000259" key="3">
    <source>
        <dbReference type="PROSITE" id="PS50894"/>
    </source>
</evidence>
<sequence length="111" mass="12966">MLNFELLNQYMDNDQEIITAVLLTYMEDYENALQDLNYFNKEHDWQRLFLLSHSLKGILAGFGEKIAVNALENVENKTRDGLAPNHGDITIINTELDLIHKQIRRYLIEVT</sequence>
<organism evidence="4 5">
    <name type="scientific">Vibrio rotiferianus</name>
    <dbReference type="NCBI Taxonomy" id="190895"/>
    <lineage>
        <taxon>Bacteria</taxon>
        <taxon>Pseudomonadati</taxon>
        <taxon>Pseudomonadota</taxon>
        <taxon>Gammaproteobacteria</taxon>
        <taxon>Vibrionales</taxon>
        <taxon>Vibrionaceae</taxon>
        <taxon>Vibrio</taxon>
    </lineage>
</organism>
<reference evidence="4 5" key="1">
    <citation type="submission" date="2019-08" db="EMBL/GenBank/DDBJ databases">
        <title>Draft genome sequencing and comparative genomics of hatchery-associated Vibrios.</title>
        <authorList>
            <person name="Kehlet-Delgado H."/>
            <person name="Mueller R.S."/>
        </authorList>
    </citation>
    <scope>NUCLEOTIDE SEQUENCE [LARGE SCALE GENOMIC DNA]</scope>
    <source>
        <strain evidence="4 5">00-78-3</strain>
    </source>
</reference>
<dbReference type="InterPro" id="IPR036641">
    <property type="entry name" value="HPT_dom_sf"/>
</dbReference>
<feature type="modified residue" description="Phosphohistidine" evidence="2">
    <location>
        <position position="53"/>
    </location>
</feature>
<keyword evidence="1" id="KW-0902">Two-component regulatory system</keyword>
<name>A0A7Y3Z6J2_9VIBR</name>
<evidence type="ECO:0000256" key="2">
    <source>
        <dbReference type="PROSITE-ProRule" id="PRU00110"/>
    </source>
</evidence>
<keyword evidence="2" id="KW-0597">Phosphoprotein</keyword>
<dbReference type="AlphaFoldDB" id="A0A7Y3Z6J2"/>
<protein>
    <submittedName>
        <fullName evidence="4">Hpt domain-containing protein</fullName>
    </submittedName>
</protein>
<dbReference type="Proteomes" id="UP000572072">
    <property type="component" value="Unassembled WGS sequence"/>
</dbReference>
<dbReference type="GO" id="GO:0004672">
    <property type="term" value="F:protein kinase activity"/>
    <property type="evidence" value="ECO:0007669"/>
    <property type="project" value="UniProtKB-ARBA"/>
</dbReference>
<feature type="domain" description="HPt" evidence="3">
    <location>
        <begin position="14"/>
        <end position="111"/>
    </location>
</feature>
<dbReference type="InterPro" id="IPR008207">
    <property type="entry name" value="Sig_transdc_His_kin_Hpt_dom"/>
</dbReference>
<evidence type="ECO:0000313" key="5">
    <source>
        <dbReference type="Proteomes" id="UP000572072"/>
    </source>
</evidence>
<dbReference type="SUPFAM" id="SSF47226">
    <property type="entry name" value="Histidine-containing phosphotransfer domain, HPT domain"/>
    <property type="match status" value="1"/>
</dbReference>
<dbReference type="RefSeq" id="WP_171357235.1">
    <property type="nucleotide sequence ID" value="NZ_JBEWWM010000004.1"/>
</dbReference>
<proteinExistence type="predicted"/>
<evidence type="ECO:0000256" key="1">
    <source>
        <dbReference type="ARBA" id="ARBA00023012"/>
    </source>
</evidence>
<accession>A0A7Y3Z6J2</accession>